<dbReference type="EMBL" id="BGZK01000792">
    <property type="protein sequence ID" value="GBP60627.1"/>
    <property type="molecule type" value="Genomic_DNA"/>
</dbReference>
<dbReference type="STRING" id="151549.A0A4C1XEE7"/>
<dbReference type="PANTHER" id="PTHR47055:SF3">
    <property type="entry name" value="PHORBOL-ESTER_DAG-TYPE DOMAIN-CONTAINING PROTEIN"/>
    <property type="match status" value="1"/>
</dbReference>
<accession>A0A4C1XEE7</accession>
<proteinExistence type="predicted"/>
<evidence type="ECO:0000313" key="2">
    <source>
        <dbReference type="EMBL" id="GBP60627.1"/>
    </source>
</evidence>
<reference evidence="2 3" key="1">
    <citation type="journal article" date="2019" name="Commun. Biol.">
        <title>The bagworm genome reveals a unique fibroin gene that provides high tensile strength.</title>
        <authorList>
            <person name="Kono N."/>
            <person name="Nakamura H."/>
            <person name="Ohtoshi R."/>
            <person name="Tomita M."/>
            <person name="Numata K."/>
            <person name="Arakawa K."/>
        </authorList>
    </citation>
    <scope>NUCLEOTIDE SEQUENCE [LARGE SCALE GENOMIC DNA]</scope>
</reference>
<dbReference type="PANTHER" id="PTHR47055">
    <property type="entry name" value="DDE_TNP_1_7 DOMAIN-CONTAINING PROTEIN"/>
    <property type="match status" value="1"/>
</dbReference>
<dbReference type="GO" id="GO:0043565">
    <property type="term" value="F:sequence-specific DNA binding"/>
    <property type="evidence" value="ECO:0007669"/>
    <property type="project" value="TreeGrafter"/>
</dbReference>
<sequence>MAATRRIDRVPRYFTLFKKQRYQRLTLDGIAEELEAGEDPGDIILFPPDDGVVTDEDSGDENEANILHLSSRMLRSQVEIQNRPSISGDNCLDNLEEEEEVEVSAPKKKKKKENTIKKWYNNVSNTCFTTCGKGDCDEEVFSNSQEEMTAVECFELLYSDDIVKFIADMSNLYALQRNHTLNVTSNEIRVYIAILLLTGYLTPKYMRMFWEVKSDTHNDLVASSIRRNRFFEIQQYLHLSDSTSLPANDKFAKVREYFTKLNVNFTANFTKAGSSHISIDETIVPYFGRHGTKQHIHGKPIRFGYKLWSAATRHGYLVNFEPYQGASGPSLKMQSELGLGAAVILELHSRLPIELGPYNLYFDNFFTGLPMLKYLREQNVGGTGTVRENRLENCNLPNSKDMKKEPRGKLYHKASEELIAAKWHVNSIVTIASNCHGLDPITKWIELDLWTKTGQNSS</sequence>
<dbReference type="Proteomes" id="UP000299102">
    <property type="component" value="Unassembled WGS sequence"/>
</dbReference>
<dbReference type="AlphaFoldDB" id="A0A4C1XEE7"/>
<keyword evidence="3" id="KW-1185">Reference proteome</keyword>
<evidence type="ECO:0000313" key="3">
    <source>
        <dbReference type="Proteomes" id="UP000299102"/>
    </source>
</evidence>
<dbReference type="Pfam" id="PF13843">
    <property type="entry name" value="DDE_Tnp_1_7"/>
    <property type="match status" value="1"/>
</dbReference>
<evidence type="ECO:0000259" key="1">
    <source>
        <dbReference type="Pfam" id="PF13843"/>
    </source>
</evidence>
<dbReference type="InterPro" id="IPR052638">
    <property type="entry name" value="PiggyBac_TE-derived"/>
</dbReference>
<dbReference type="OrthoDB" id="10057240at2759"/>
<gene>
    <name evidence="2" type="primary">PGBD2</name>
    <name evidence="2" type="ORF">EVAR_88353_1</name>
</gene>
<feature type="domain" description="PiggyBac transposable element-derived protein" evidence="1">
    <location>
        <begin position="149"/>
        <end position="439"/>
    </location>
</feature>
<name>A0A4C1XEE7_EUMVA</name>
<protein>
    <submittedName>
        <fullName evidence="2">PiggyBac transposable element-derived protein 2</fullName>
    </submittedName>
</protein>
<dbReference type="InterPro" id="IPR029526">
    <property type="entry name" value="PGBD"/>
</dbReference>
<organism evidence="2 3">
    <name type="scientific">Eumeta variegata</name>
    <name type="common">Bagworm moth</name>
    <name type="synonym">Eumeta japonica</name>
    <dbReference type="NCBI Taxonomy" id="151549"/>
    <lineage>
        <taxon>Eukaryota</taxon>
        <taxon>Metazoa</taxon>
        <taxon>Ecdysozoa</taxon>
        <taxon>Arthropoda</taxon>
        <taxon>Hexapoda</taxon>
        <taxon>Insecta</taxon>
        <taxon>Pterygota</taxon>
        <taxon>Neoptera</taxon>
        <taxon>Endopterygota</taxon>
        <taxon>Lepidoptera</taxon>
        <taxon>Glossata</taxon>
        <taxon>Ditrysia</taxon>
        <taxon>Tineoidea</taxon>
        <taxon>Psychidae</taxon>
        <taxon>Oiketicinae</taxon>
        <taxon>Eumeta</taxon>
    </lineage>
</organism>
<comment type="caution">
    <text evidence="2">The sequence shown here is derived from an EMBL/GenBank/DDBJ whole genome shotgun (WGS) entry which is preliminary data.</text>
</comment>